<sequence length="567" mass="65189">MHKRNISIYIILFLFIVASVTLMSCDDDSIDTKEDSLIQVQPQESKFYAHKGLAKYEPEIELHFVRETGQGLNELINHLPGETLEKNRWTELYKQMLGINIIYDWKAEGDVFSRKLGSVITSGNIPDVVWVNDQQLRQLYRAGLIEDLTAVYEEYATSFTKEVYTMEGSRLIESATIDGKMIGIPQIDSPIEKAQYIWIRTDWLEYLELAEPKTMNDLIEISKAFTFEDPDQNNIDDTLGLAITKHLWDPVMGITNFMAGFGAYPGIWIENEYGELVHGGVQEEVKEALSVLQNMYKAGILDDEFFLKDGNKVKKQIAAGKIGILYGEQWGSFVAGVSREQNPDAQWKPLPIVSVTGKEVKVPLKYNSNSYLVVKKGTTHPEAIMKMINLYLEKNWGETSEYELFYSTPYPVWQLSPINPYPASKNLDAFRQLEAVRASGNFAELEQEAKSIYENIIHYFTENNEAGWGWEKTYGVNGAFSILEQYIKNDSLLYDRFYGPPTTTMVEMKTILDNYIHDSYVEFILGRSMNEFDLFVEKWKEMGGREMTEEVNEWYQNQSENTVQVNQ</sequence>
<evidence type="ECO:0000256" key="3">
    <source>
        <dbReference type="ARBA" id="ARBA00023136"/>
    </source>
</evidence>
<dbReference type="PROSITE" id="PS51257">
    <property type="entry name" value="PROKAR_LIPOPROTEIN"/>
    <property type="match status" value="1"/>
</dbReference>
<keyword evidence="1" id="KW-1003">Cell membrane</keyword>
<dbReference type="RefSeq" id="WP_109985340.1">
    <property type="nucleotide sequence ID" value="NZ_JAJUIE010000100.1"/>
</dbReference>
<dbReference type="Pfam" id="PF01547">
    <property type="entry name" value="SBP_bac_1"/>
    <property type="match status" value="1"/>
</dbReference>
<accession>A0A317KUP5</accession>
<dbReference type="Proteomes" id="UP000245624">
    <property type="component" value="Unassembled WGS sequence"/>
</dbReference>
<evidence type="ECO:0000256" key="4">
    <source>
        <dbReference type="ARBA" id="ARBA00023139"/>
    </source>
</evidence>
<gene>
    <name evidence="6" type="ORF">DLJ74_16925</name>
</gene>
<name>A0A317KUP5_9BACI</name>
<dbReference type="PANTHER" id="PTHR43649:SF33">
    <property type="entry name" value="POLYGALACTURONAN_RHAMNOGALACTURONAN-BINDING PROTEIN YTCQ"/>
    <property type="match status" value="1"/>
</dbReference>
<evidence type="ECO:0000313" key="7">
    <source>
        <dbReference type="Proteomes" id="UP000245624"/>
    </source>
</evidence>
<keyword evidence="2" id="KW-0732">Signal</keyword>
<organism evidence="6 7">
    <name type="scientific">Gracilibacillus dipsosauri</name>
    <dbReference type="NCBI Taxonomy" id="178340"/>
    <lineage>
        <taxon>Bacteria</taxon>
        <taxon>Bacillati</taxon>
        <taxon>Bacillota</taxon>
        <taxon>Bacilli</taxon>
        <taxon>Bacillales</taxon>
        <taxon>Bacillaceae</taxon>
        <taxon>Gracilibacillus</taxon>
    </lineage>
</organism>
<keyword evidence="5" id="KW-0449">Lipoprotein</keyword>
<protein>
    <submittedName>
        <fullName evidence="6">ABC transporter substrate-binding protein</fullName>
    </submittedName>
</protein>
<evidence type="ECO:0000256" key="1">
    <source>
        <dbReference type="ARBA" id="ARBA00022475"/>
    </source>
</evidence>
<keyword evidence="7" id="KW-1185">Reference proteome</keyword>
<dbReference type="Gene3D" id="3.40.190.10">
    <property type="entry name" value="Periplasmic binding protein-like II"/>
    <property type="match status" value="2"/>
</dbReference>
<evidence type="ECO:0000313" key="6">
    <source>
        <dbReference type="EMBL" id="PWU67252.1"/>
    </source>
</evidence>
<evidence type="ECO:0000256" key="2">
    <source>
        <dbReference type="ARBA" id="ARBA00022729"/>
    </source>
</evidence>
<dbReference type="InterPro" id="IPR050490">
    <property type="entry name" value="Bact_solute-bd_prot1"/>
</dbReference>
<dbReference type="InterPro" id="IPR006059">
    <property type="entry name" value="SBP"/>
</dbReference>
<dbReference type="SUPFAM" id="SSF53850">
    <property type="entry name" value="Periplasmic binding protein-like II"/>
    <property type="match status" value="1"/>
</dbReference>
<proteinExistence type="predicted"/>
<dbReference type="EMBL" id="QGTD01000018">
    <property type="protein sequence ID" value="PWU67252.1"/>
    <property type="molecule type" value="Genomic_DNA"/>
</dbReference>
<reference evidence="6 7" key="1">
    <citation type="submission" date="2018-05" db="EMBL/GenBank/DDBJ databases">
        <title>Genomic analysis of Gracilibacillus dipsosauri DD1 reveals novel features of a salt-tolerant amylase.</title>
        <authorList>
            <person name="Deutch C.E."/>
            <person name="Yang S."/>
        </authorList>
    </citation>
    <scope>NUCLEOTIDE SEQUENCE [LARGE SCALE GENOMIC DNA]</scope>
    <source>
        <strain evidence="6 7">DD1</strain>
    </source>
</reference>
<dbReference type="AlphaFoldDB" id="A0A317KUP5"/>
<evidence type="ECO:0000256" key="5">
    <source>
        <dbReference type="ARBA" id="ARBA00023288"/>
    </source>
</evidence>
<keyword evidence="4" id="KW-0564">Palmitate</keyword>
<keyword evidence="3" id="KW-0472">Membrane</keyword>
<dbReference type="PANTHER" id="PTHR43649">
    <property type="entry name" value="ARABINOSE-BINDING PROTEIN-RELATED"/>
    <property type="match status" value="1"/>
</dbReference>
<comment type="caution">
    <text evidence="6">The sequence shown here is derived from an EMBL/GenBank/DDBJ whole genome shotgun (WGS) entry which is preliminary data.</text>
</comment>
<dbReference type="OrthoDB" id="9787283at2"/>